<dbReference type="EMBL" id="MN740272">
    <property type="protein sequence ID" value="QHT97106.1"/>
    <property type="molecule type" value="Genomic_DNA"/>
</dbReference>
<organism evidence="1">
    <name type="scientific">viral metagenome</name>
    <dbReference type="NCBI Taxonomy" id="1070528"/>
    <lineage>
        <taxon>unclassified sequences</taxon>
        <taxon>metagenomes</taxon>
        <taxon>organismal metagenomes</taxon>
    </lineage>
</organism>
<sequence length="521" mass="54629">MTSLYTLPPAGARFVGSNRHAVNSLNTSFARSSNITADDVITDSLQNRFGGTIVDGEYVLFEDAVSETESVPAGKGRIWVRQDSDVKKLVFSSDSAGDVELTPGLGDMLAAGNDANGQEFVNVDSLKFHGAIIMGNNVTASSNNSIAVGYESSTSAMYSMVIGSYNECNNEYGLVVGTSCTLNAATKGGVVIGSSIVSSGPAICIGRNIQNAAQDAIIIGYGFTDVSDGGNIIAIGHGSNNLKSAMSYSIAIGSQDNDTISEPLIDVTTHSYNISIGFNSFCFGSHNVAVGTTSKAGGDGNVLIGYGAAAVKSPLALPGVDYSICMGHEASTNSSFSICIGANLTEKNCARAVRISNYGSYSLLPHEDSVSIGYDTHCKSNFSVCLGSHVINRVQDEFCTRFTRSVRGSITTINSVSTTLVSFQTATNDVLHVEATINGVRNDHLVTYMAVYENYHFRNKAGVLSMSSLVGTKTEDTSDGSAGFTSLIQAAAGLIELKVTGRSDETIQWVGVLRIYGAPSN</sequence>
<name>A0A6C0IXF3_9ZZZZ</name>
<protein>
    <submittedName>
        <fullName evidence="1">Uncharacterized protein</fullName>
    </submittedName>
</protein>
<evidence type="ECO:0000313" key="1">
    <source>
        <dbReference type="EMBL" id="QHT97106.1"/>
    </source>
</evidence>
<dbReference type="SUPFAM" id="SSF101967">
    <property type="entry name" value="Adhesin YadA, collagen-binding domain"/>
    <property type="match status" value="2"/>
</dbReference>
<proteinExistence type="predicted"/>
<dbReference type="AlphaFoldDB" id="A0A6C0IXF3"/>
<reference evidence="1" key="1">
    <citation type="journal article" date="2020" name="Nature">
        <title>Giant virus diversity and host interactions through global metagenomics.</title>
        <authorList>
            <person name="Schulz F."/>
            <person name="Roux S."/>
            <person name="Paez-Espino D."/>
            <person name="Jungbluth S."/>
            <person name="Walsh D.A."/>
            <person name="Denef V.J."/>
            <person name="McMahon K.D."/>
            <person name="Konstantinidis K.T."/>
            <person name="Eloe-Fadrosh E.A."/>
            <person name="Kyrpides N.C."/>
            <person name="Woyke T."/>
        </authorList>
    </citation>
    <scope>NUCLEOTIDE SEQUENCE</scope>
    <source>
        <strain evidence="1">GVMAG-M-3300024510-1</strain>
    </source>
</reference>
<accession>A0A6C0IXF3</accession>
<dbReference type="InterPro" id="IPR011049">
    <property type="entry name" value="Serralysin-like_metalloprot_C"/>
</dbReference>
<dbReference type="Gene3D" id="2.150.10.10">
    <property type="entry name" value="Serralysin-like metalloprotease, C-terminal"/>
    <property type="match status" value="2"/>
</dbReference>